<evidence type="ECO:0000256" key="3">
    <source>
        <dbReference type="ARBA" id="ARBA00022989"/>
    </source>
</evidence>
<name>A0A177A342_9PEZI</name>
<dbReference type="AlphaFoldDB" id="A0A177A342"/>
<dbReference type="eggNOG" id="ENOG502QU4U">
    <property type="taxonomic scope" value="Eukaryota"/>
</dbReference>
<dbReference type="GO" id="GO:0005886">
    <property type="term" value="C:plasma membrane"/>
    <property type="evidence" value="ECO:0007669"/>
    <property type="project" value="TreeGrafter"/>
</dbReference>
<evidence type="ECO:0000256" key="2">
    <source>
        <dbReference type="ARBA" id="ARBA00022692"/>
    </source>
</evidence>
<feature type="transmembrane region" description="Helical" evidence="5">
    <location>
        <begin position="16"/>
        <end position="37"/>
    </location>
</feature>
<evidence type="ECO:0000256" key="1">
    <source>
        <dbReference type="ARBA" id="ARBA00004141"/>
    </source>
</evidence>
<protein>
    <submittedName>
        <fullName evidence="6">Uncharacterized protein</fullName>
    </submittedName>
</protein>
<accession>A0A177A342</accession>
<dbReference type="Pfam" id="PF04479">
    <property type="entry name" value="RTA1"/>
    <property type="match status" value="1"/>
</dbReference>
<reference evidence="6" key="1">
    <citation type="submission" date="2016-03" db="EMBL/GenBank/DDBJ databases">
        <title>Updated assembly of Pseudogymnoascus destructans, the fungus causing white-nose syndrome of bats.</title>
        <authorList>
            <person name="Palmer J.M."/>
            <person name="Drees K.P."/>
            <person name="Foster J.T."/>
            <person name="Lindner D.L."/>
        </authorList>
    </citation>
    <scope>NUCLEOTIDE SEQUENCE [LARGE SCALE GENOMIC DNA]</scope>
    <source>
        <strain evidence="6">20631-21</strain>
    </source>
</reference>
<organism evidence="6">
    <name type="scientific">Pseudogymnoascus destructans</name>
    <dbReference type="NCBI Taxonomy" id="655981"/>
    <lineage>
        <taxon>Eukaryota</taxon>
        <taxon>Fungi</taxon>
        <taxon>Dikarya</taxon>
        <taxon>Ascomycota</taxon>
        <taxon>Pezizomycotina</taxon>
        <taxon>Leotiomycetes</taxon>
        <taxon>Thelebolales</taxon>
        <taxon>Thelebolaceae</taxon>
        <taxon>Pseudogymnoascus</taxon>
    </lineage>
</organism>
<keyword evidence="3 5" id="KW-1133">Transmembrane helix</keyword>
<sequence>MLSYSTGKINLASGDMCYMAGMLGGLLLDIVGYVGRVQMHYNPFTFNPFLEYLICRTIGPTLLTASIYLCLAGIVMYGEGASRIKPRTYTLVFISCDFLSLDQGGGGGLTATANTMSAKHTWISIMIAGLIFQVVFMLLCTDFAFRLRRYPTKSTPLPSPSAAPSNGRPSHLPCHRYSDHLRALHLLRCGTIPRF</sequence>
<feature type="transmembrane region" description="Helical" evidence="5">
    <location>
        <begin position="122"/>
        <end position="145"/>
    </location>
</feature>
<dbReference type="VEuPathDB" id="FungiDB:GMDG_07427"/>
<evidence type="ECO:0000313" key="6">
    <source>
        <dbReference type="EMBL" id="OAF56709.2"/>
    </source>
</evidence>
<dbReference type="PANTHER" id="PTHR31465">
    <property type="entry name" value="PROTEIN RTA1-RELATED"/>
    <property type="match status" value="1"/>
</dbReference>
<evidence type="ECO:0000256" key="5">
    <source>
        <dbReference type="SAM" id="Phobius"/>
    </source>
</evidence>
<dbReference type="Proteomes" id="UP000077154">
    <property type="component" value="Unassembled WGS sequence"/>
</dbReference>
<dbReference type="GO" id="GO:0000324">
    <property type="term" value="C:fungal-type vacuole"/>
    <property type="evidence" value="ECO:0007669"/>
    <property type="project" value="TreeGrafter"/>
</dbReference>
<gene>
    <name evidence="6" type="ORF">VC83_07276</name>
</gene>
<keyword evidence="2 5" id="KW-0812">Transmembrane</keyword>
<dbReference type="InterPro" id="IPR007568">
    <property type="entry name" value="RTA1"/>
</dbReference>
<feature type="transmembrane region" description="Helical" evidence="5">
    <location>
        <begin position="57"/>
        <end position="77"/>
    </location>
</feature>
<keyword evidence="4 5" id="KW-0472">Membrane</keyword>
<dbReference type="EMBL" id="KV441403">
    <property type="protein sequence ID" value="OAF56709.2"/>
    <property type="molecule type" value="Genomic_DNA"/>
</dbReference>
<dbReference type="GeneID" id="36290325"/>
<comment type="subcellular location">
    <subcellularLocation>
        <location evidence="1">Membrane</location>
        <topology evidence="1">Multi-pass membrane protein</topology>
    </subcellularLocation>
</comment>
<dbReference type="PANTHER" id="PTHR31465:SF9">
    <property type="entry name" value="SPHINGOID LONG-CHAIN BASE TRANSPORTER RSB1"/>
    <property type="match status" value="1"/>
</dbReference>
<dbReference type="OrthoDB" id="4521223at2759"/>
<evidence type="ECO:0000256" key="4">
    <source>
        <dbReference type="ARBA" id="ARBA00023136"/>
    </source>
</evidence>
<dbReference type="RefSeq" id="XP_024322001.1">
    <property type="nucleotide sequence ID" value="XM_024470852.1"/>
</dbReference>
<proteinExistence type="predicted"/>